<gene>
    <name evidence="2" type="ORF">EIN_073940</name>
</gene>
<reference evidence="2 3" key="1">
    <citation type="submission" date="2012-10" db="EMBL/GenBank/DDBJ databases">
        <authorList>
            <person name="Zafar N."/>
            <person name="Inman J."/>
            <person name="Hall N."/>
            <person name="Lorenzi H."/>
            <person name="Caler E."/>
        </authorList>
    </citation>
    <scope>NUCLEOTIDE SEQUENCE [LARGE SCALE GENOMIC DNA]</scope>
    <source>
        <strain evidence="2 3">IP1</strain>
    </source>
</reference>
<evidence type="ECO:0000313" key="3">
    <source>
        <dbReference type="Proteomes" id="UP000014680"/>
    </source>
</evidence>
<sequence length="183" mass="20538">IAVAYSLSMIYSMIIDMCVNKYSCLIWKDLIGTSQKVATTLIKVPKEFVGKKFINIHFFLKENHVKCIGIWTPTLDGFNLIVKQNTILGPSDSVFCIVSLNEVETLQERVDESSCESTSYDRDKSESYSSSNDDLETTCVRKIQLPEHTLASRVNEVDFIEMSPAISTNPSRSSSPTKIEVPL</sequence>
<proteinExistence type="predicted"/>
<dbReference type="VEuPathDB" id="AmoebaDB:EIN_073940"/>
<feature type="region of interest" description="Disordered" evidence="1">
    <location>
        <begin position="163"/>
        <end position="183"/>
    </location>
</feature>
<feature type="non-terminal residue" evidence="2">
    <location>
        <position position="1"/>
    </location>
</feature>
<evidence type="ECO:0000313" key="2">
    <source>
        <dbReference type="EMBL" id="ELP92571.1"/>
    </source>
</evidence>
<dbReference type="Proteomes" id="UP000014680">
    <property type="component" value="Unassembled WGS sequence"/>
</dbReference>
<feature type="compositionally biased region" description="Polar residues" evidence="1">
    <location>
        <begin position="165"/>
        <end position="177"/>
    </location>
</feature>
<dbReference type="RefSeq" id="XP_004259342.1">
    <property type="nucleotide sequence ID" value="XM_004259294.1"/>
</dbReference>
<keyword evidence="3" id="KW-1185">Reference proteome</keyword>
<organism evidence="2 3">
    <name type="scientific">Entamoeba invadens IP1</name>
    <dbReference type="NCBI Taxonomy" id="370355"/>
    <lineage>
        <taxon>Eukaryota</taxon>
        <taxon>Amoebozoa</taxon>
        <taxon>Evosea</taxon>
        <taxon>Archamoebae</taxon>
        <taxon>Mastigamoebida</taxon>
        <taxon>Entamoebidae</taxon>
        <taxon>Entamoeba</taxon>
    </lineage>
</organism>
<dbReference type="KEGG" id="eiv:EIN_073940"/>
<dbReference type="EMBL" id="KB206336">
    <property type="protein sequence ID" value="ELP92571.1"/>
    <property type="molecule type" value="Genomic_DNA"/>
</dbReference>
<accession>A0A0A1UGD0</accession>
<name>A0A0A1UGD0_ENTIV</name>
<dbReference type="GeneID" id="14891555"/>
<protein>
    <submittedName>
        <fullName evidence="2">Uncharacterized protein</fullName>
    </submittedName>
</protein>
<evidence type="ECO:0000256" key="1">
    <source>
        <dbReference type="SAM" id="MobiDB-lite"/>
    </source>
</evidence>
<dbReference type="AlphaFoldDB" id="A0A0A1UGD0"/>
<feature type="region of interest" description="Disordered" evidence="1">
    <location>
        <begin position="114"/>
        <end position="133"/>
    </location>
</feature>